<protein>
    <submittedName>
        <fullName evidence="2">Retrotransposon protein</fullName>
    </submittedName>
</protein>
<evidence type="ECO:0000313" key="2">
    <source>
        <dbReference type="EMBL" id="POM59443.1"/>
    </source>
</evidence>
<comment type="caution">
    <text evidence="2">The sequence shown here is derived from an EMBL/GenBank/DDBJ whole genome shotgun (WGS) entry which is preliminary data.</text>
</comment>
<evidence type="ECO:0000259" key="1">
    <source>
        <dbReference type="Pfam" id="PF25597"/>
    </source>
</evidence>
<dbReference type="InterPro" id="IPR057670">
    <property type="entry name" value="SH3_retrovirus"/>
</dbReference>
<dbReference type="Proteomes" id="UP000237271">
    <property type="component" value="Unassembled WGS sequence"/>
</dbReference>
<organism evidence="2 3">
    <name type="scientific">Phytophthora palmivora</name>
    <dbReference type="NCBI Taxonomy" id="4796"/>
    <lineage>
        <taxon>Eukaryota</taxon>
        <taxon>Sar</taxon>
        <taxon>Stramenopiles</taxon>
        <taxon>Oomycota</taxon>
        <taxon>Peronosporomycetes</taxon>
        <taxon>Peronosporales</taxon>
        <taxon>Peronosporaceae</taxon>
        <taxon>Phytophthora</taxon>
    </lineage>
</organism>
<reference evidence="2 3" key="1">
    <citation type="journal article" date="2017" name="Genome Biol. Evol.">
        <title>Phytophthora megakarya and P. palmivora, closely related causal agents of cacao black pod rot, underwent increases in genome sizes and gene numbers by different mechanisms.</title>
        <authorList>
            <person name="Ali S.S."/>
            <person name="Shao J."/>
            <person name="Lary D.J."/>
            <person name="Kronmiller B."/>
            <person name="Shen D."/>
            <person name="Strem M.D."/>
            <person name="Amoako-Attah I."/>
            <person name="Akrofi A.Y."/>
            <person name="Begoude B.A."/>
            <person name="Ten Hoopen G.M."/>
            <person name="Coulibaly K."/>
            <person name="Kebe B.I."/>
            <person name="Melnick R.L."/>
            <person name="Guiltinan M.J."/>
            <person name="Tyler B.M."/>
            <person name="Meinhardt L.W."/>
            <person name="Bailey B.A."/>
        </authorList>
    </citation>
    <scope>NUCLEOTIDE SEQUENCE [LARGE SCALE GENOMIC DNA]</scope>
    <source>
        <strain evidence="3">sbr112.9</strain>
    </source>
</reference>
<sequence length="111" mass="12377">MNGVIVARVRSLLTAANMPDSLWGEAFDFTVEVINISESSALNGDTTYFRRFGSKPDVNLLRSVVFVFTPKKLRANKLENPGKPGIFLGYAKHSESYRVLNLTNGKINEVR</sequence>
<evidence type="ECO:0000313" key="3">
    <source>
        <dbReference type="Proteomes" id="UP000237271"/>
    </source>
</evidence>
<gene>
    <name evidence="2" type="ORF">PHPALM_31828</name>
</gene>
<keyword evidence="3" id="KW-1185">Reference proteome</keyword>
<name>A0A2P4X1L9_9STRA</name>
<accession>A0A2P4X1L9</accession>
<dbReference type="EMBL" id="NCKW01017155">
    <property type="protein sequence ID" value="POM59443.1"/>
    <property type="molecule type" value="Genomic_DNA"/>
</dbReference>
<proteinExistence type="predicted"/>
<dbReference type="OrthoDB" id="120564at2759"/>
<dbReference type="Pfam" id="PF25597">
    <property type="entry name" value="SH3_retrovirus"/>
    <property type="match status" value="1"/>
</dbReference>
<feature type="domain" description="Retroviral polymerase SH3-like" evidence="1">
    <location>
        <begin position="63"/>
        <end position="111"/>
    </location>
</feature>
<dbReference type="AlphaFoldDB" id="A0A2P4X1L9"/>